<evidence type="ECO:0000313" key="1">
    <source>
        <dbReference type="EMBL" id="KAJ3221214.1"/>
    </source>
</evidence>
<protein>
    <submittedName>
        <fullName evidence="1">Uncharacterized protein</fullName>
    </submittedName>
</protein>
<gene>
    <name evidence="1" type="ORF">HK099_003691</name>
</gene>
<organism evidence="1 2">
    <name type="scientific">Clydaea vesicula</name>
    <dbReference type="NCBI Taxonomy" id="447962"/>
    <lineage>
        <taxon>Eukaryota</taxon>
        <taxon>Fungi</taxon>
        <taxon>Fungi incertae sedis</taxon>
        <taxon>Chytridiomycota</taxon>
        <taxon>Chytridiomycota incertae sedis</taxon>
        <taxon>Chytridiomycetes</taxon>
        <taxon>Lobulomycetales</taxon>
        <taxon>Lobulomycetaceae</taxon>
        <taxon>Clydaea</taxon>
    </lineage>
</organism>
<comment type="caution">
    <text evidence="1">The sequence shown here is derived from an EMBL/GenBank/DDBJ whole genome shotgun (WGS) entry which is preliminary data.</text>
</comment>
<dbReference type="EMBL" id="JADGJW010000244">
    <property type="protein sequence ID" value="KAJ3221214.1"/>
    <property type="molecule type" value="Genomic_DNA"/>
</dbReference>
<reference evidence="1" key="1">
    <citation type="submission" date="2020-05" db="EMBL/GenBank/DDBJ databases">
        <title>Phylogenomic resolution of chytrid fungi.</title>
        <authorList>
            <person name="Stajich J.E."/>
            <person name="Amses K."/>
            <person name="Simmons R."/>
            <person name="Seto K."/>
            <person name="Myers J."/>
            <person name="Bonds A."/>
            <person name="Quandt C.A."/>
            <person name="Barry K."/>
            <person name="Liu P."/>
            <person name="Grigoriev I."/>
            <person name="Longcore J.E."/>
            <person name="James T.Y."/>
        </authorList>
    </citation>
    <scope>NUCLEOTIDE SEQUENCE</scope>
    <source>
        <strain evidence="1">JEL0476</strain>
    </source>
</reference>
<accession>A0AAD5U1Q1</accession>
<proteinExistence type="predicted"/>
<keyword evidence="2" id="KW-1185">Reference proteome</keyword>
<dbReference type="Proteomes" id="UP001211065">
    <property type="component" value="Unassembled WGS sequence"/>
</dbReference>
<name>A0AAD5U1Q1_9FUNG</name>
<evidence type="ECO:0000313" key="2">
    <source>
        <dbReference type="Proteomes" id="UP001211065"/>
    </source>
</evidence>
<sequence>MSGMELFKSFPLEVYNNYAKESDFPLLPGKGKNHCVLLGNTKRLWGPFIQSLDKSSMQEHPINEFCFGLIHQKLKKNDLPVLDVRFPDDKKEKFVNFQKICHLSGLAYLNENCHLCVHGNYNLNLVFSSSLAEFGPWIALRAVIVFDFILPDFKYSNDAQINPFPEGDVKLRQQMEKFYQLLKKEHTKSEINDVLLEVRNIAGIVSIFTPFELFFIVQKGEFLTNINEIKYSPEQISYHYTKDKQILFNAP</sequence>
<dbReference type="AlphaFoldDB" id="A0AAD5U1Q1"/>